<gene>
    <name evidence="6" type="ORF">PMG71_21720</name>
</gene>
<dbReference type="SUPFAM" id="SSF52540">
    <property type="entry name" value="P-loop containing nucleoside triphosphate hydrolases"/>
    <property type="match status" value="1"/>
</dbReference>
<evidence type="ECO:0000256" key="2">
    <source>
        <dbReference type="ARBA" id="ARBA00022741"/>
    </source>
</evidence>
<comment type="caution">
    <text evidence="6">The sequence shown here is derived from an EMBL/GenBank/DDBJ whole genome shotgun (WGS) entry which is preliminary data.</text>
</comment>
<protein>
    <submittedName>
        <fullName evidence="6">ABC transporter ATP-binding protein</fullName>
    </submittedName>
</protein>
<evidence type="ECO:0000313" key="7">
    <source>
        <dbReference type="Proteomes" id="UP001235303"/>
    </source>
</evidence>
<reference evidence="6 7" key="1">
    <citation type="submission" date="2023-01" db="EMBL/GenBank/DDBJ databases">
        <title>Novel diversity within Roseofilum (Cyanobacteria; Desertifilaceae) from marine benthic mats with descriptions of four novel species.</title>
        <authorList>
            <person name="Wang Y."/>
            <person name="Berthold D.E."/>
            <person name="Hu J."/>
            <person name="Lefler F.W."/>
            <person name="Laughinghouse H.D. IV."/>
        </authorList>
    </citation>
    <scope>NUCLEOTIDE SEQUENCE [LARGE SCALE GENOMIC DNA]</scope>
    <source>
        <strain evidence="6 7">BLCC-M154</strain>
    </source>
</reference>
<keyword evidence="3 6" id="KW-0067">ATP-binding</keyword>
<dbReference type="GO" id="GO:0005524">
    <property type="term" value="F:ATP binding"/>
    <property type="evidence" value="ECO:0007669"/>
    <property type="project" value="UniProtKB-KW"/>
</dbReference>
<dbReference type="InterPro" id="IPR003593">
    <property type="entry name" value="AAA+_ATPase"/>
</dbReference>
<evidence type="ECO:0000256" key="4">
    <source>
        <dbReference type="ARBA" id="ARBA00022967"/>
    </source>
</evidence>
<dbReference type="Pfam" id="PF00005">
    <property type="entry name" value="ABC_tran"/>
    <property type="match status" value="1"/>
</dbReference>
<sequence>MPLEAQHLSGGYGKTPIVQDIHLALQPGEWLSLLGANGSGKSTLLRLMSRILEPQQGVVLLDGKSIHRQSIQEVARQLAILPQQQTIPPGLTVEQLVSLGRAPYQNWWEWELDAQGRQKVEEAMEETGVIQFRDRLVSQLSGGEKQRVFLALALAQNPKVLLLDEPTTYLDIHFQLQLLDLLKYLNQKQQLSIITVLHDINLAARYSDRLALLRQGQLFSIGDAHTILTPENMAAVFDVEVLVLDTPVGIQICPISDRIPLTENP</sequence>
<evidence type="ECO:0000256" key="3">
    <source>
        <dbReference type="ARBA" id="ARBA00022840"/>
    </source>
</evidence>
<dbReference type="InterPro" id="IPR017871">
    <property type="entry name" value="ABC_transporter-like_CS"/>
</dbReference>
<evidence type="ECO:0000259" key="5">
    <source>
        <dbReference type="PROSITE" id="PS50893"/>
    </source>
</evidence>
<dbReference type="CDD" id="cd03214">
    <property type="entry name" value="ABC_Iron-Siderophores_B12_Hemin"/>
    <property type="match status" value="1"/>
</dbReference>
<dbReference type="Gene3D" id="3.40.50.300">
    <property type="entry name" value="P-loop containing nucleotide triphosphate hydrolases"/>
    <property type="match status" value="1"/>
</dbReference>
<keyword evidence="2" id="KW-0547">Nucleotide-binding</keyword>
<dbReference type="PROSITE" id="PS50893">
    <property type="entry name" value="ABC_TRANSPORTER_2"/>
    <property type="match status" value="1"/>
</dbReference>
<dbReference type="InterPro" id="IPR003439">
    <property type="entry name" value="ABC_transporter-like_ATP-bd"/>
</dbReference>
<dbReference type="Proteomes" id="UP001235303">
    <property type="component" value="Unassembled WGS sequence"/>
</dbReference>
<organism evidence="6 7">
    <name type="scientific">Roseofilum acuticapitatum BLCC-M154</name>
    <dbReference type="NCBI Taxonomy" id="3022444"/>
    <lineage>
        <taxon>Bacteria</taxon>
        <taxon>Bacillati</taxon>
        <taxon>Cyanobacteriota</taxon>
        <taxon>Cyanophyceae</taxon>
        <taxon>Desertifilales</taxon>
        <taxon>Desertifilaceae</taxon>
        <taxon>Roseofilum</taxon>
        <taxon>Roseofilum acuticapitatum</taxon>
    </lineage>
</organism>
<dbReference type="PANTHER" id="PTHR42794:SF1">
    <property type="entry name" value="HEMIN IMPORT ATP-BINDING PROTEIN HMUV"/>
    <property type="match status" value="1"/>
</dbReference>
<keyword evidence="1" id="KW-0813">Transport</keyword>
<evidence type="ECO:0000256" key="1">
    <source>
        <dbReference type="ARBA" id="ARBA00022448"/>
    </source>
</evidence>
<proteinExistence type="predicted"/>
<name>A0ABT7B064_9CYAN</name>
<keyword evidence="4" id="KW-1278">Translocase</keyword>
<dbReference type="InterPro" id="IPR027417">
    <property type="entry name" value="P-loop_NTPase"/>
</dbReference>
<dbReference type="RefSeq" id="WP_283755807.1">
    <property type="nucleotide sequence ID" value="NZ_JAQOSP010000139.1"/>
</dbReference>
<dbReference type="EMBL" id="JAQOSP010000139">
    <property type="protein sequence ID" value="MDJ1172054.1"/>
    <property type="molecule type" value="Genomic_DNA"/>
</dbReference>
<accession>A0ABT7B064</accession>
<keyword evidence="7" id="KW-1185">Reference proteome</keyword>
<dbReference type="PROSITE" id="PS00211">
    <property type="entry name" value="ABC_TRANSPORTER_1"/>
    <property type="match status" value="1"/>
</dbReference>
<feature type="domain" description="ABC transporter" evidence="5">
    <location>
        <begin position="3"/>
        <end position="240"/>
    </location>
</feature>
<evidence type="ECO:0000313" key="6">
    <source>
        <dbReference type="EMBL" id="MDJ1172054.1"/>
    </source>
</evidence>
<dbReference type="PANTHER" id="PTHR42794">
    <property type="entry name" value="HEMIN IMPORT ATP-BINDING PROTEIN HMUV"/>
    <property type="match status" value="1"/>
</dbReference>
<dbReference type="SMART" id="SM00382">
    <property type="entry name" value="AAA"/>
    <property type="match status" value="1"/>
</dbReference>